<dbReference type="EMBL" id="CP007441">
    <property type="protein sequence ID" value="AHL76809.1"/>
    <property type="molecule type" value="Genomic_DNA"/>
</dbReference>
<name>W8R2H6_STUST</name>
<dbReference type="KEGG" id="pstt:CH92_17620"/>
<dbReference type="AlphaFoldDB" id="W8R2H6"/>
<evidence type="ECO:0000313" key="3">
    <source>
        <dbReference type="Proteomes" id="UP000019522"/>
    </source>
</evidence>
<dbReference type="SUPFAM" id="SSF51621">
    <property type="entry name" value="Phosphoenolpyruvate/pyruvate domain"/>
    <property type="match status" value="1"/>
</dbReference>
<dbReference type="GO" id="GO:0016829">
    <property type="term" value="F:lyase activity"/>
    <property type="evidence" value="ECO:0007669"/>
    <property type="project" value="UniProtKB-KW"/>
</dbReference>
<dbReference type="InterPro" id="IPR040442">
    <property type="entry name" value="Pyrv_kinase-like_dom_sf"/>
</dbReference>
<dbReference type="GO" id="GO:0046872">
    <property type="term" value="F:metal ion binding"/>
    <property type="evidence" value="ECO:0007669"/>
    <property type="project" value="UniProtKB-KW"/>
</dbReference>
<keyword evidence="2" id="KW-0456">Lyase</keyword>
<keyword evidence="1" id="KW-0479">Metal-binding</keyword>
<dbReference type="PATRIC" id="fig|316.77.peg.3517"/>
<dbReference type="RefSeq" id="WP_025243016.1">
    <property type="nucleotide sequence ID" value="NZ_CP007441.1"/>
</dbReference>
<dbReference type="CDD" id="cd00377">
    <property type="entry name" value="ICL_PEPM"/>
    <property type="match status" value="1"/>
</dbReference>
<reference evidence="2 3" key="2">
    <citation type="submission" date="2014-03" db="EMBL/GenBank/DDBJ databases">
        <authorList>
            <person name="Baltrus D."/>
            <person name="Dougherty K."/>
        </authorList>
    </citation>
    <scope>NUCLEOTIDE SEQUENCE</scope>
    <source>
        <strain evidence="2 3">28a24</strain>
    </source>
</reference>
<dbReference type="Gene3D" id="3.20.20.60">
    <property type="entry name" value="Phosphoenolpyruvate-binding domains"/>
    <property type="match status" value="1"/>
</dbReference>
<dbReference type="Pfam" id="PF13714">
    <property type="entry name" value="PEP_mutase"/>
    <property type="match status" value="1"/>
</dbReference>
<reference evidence="3" key="1">
    <citation type="journal article" date="2014" name="Genome Announc.">
        <title>Complete Genome Sequence of the Highly Transformable Pseudomonas stutzeri Strain 28a24.</title>
        <authorList>
            <person name="Smith B.A."/>
            <person name="Dougherty K.M."/>
            <person name="Baltrus D.A."/>
        </authorList>
    </citation>
    <scope>NUCLEOTIDE SEQUENCE [LARGE SCALE GENOMIC DNA]</scope>
    <source>
        <strain evidence="3">28a24</strain>
    </source>
</reference>
<sequence>MDKFASRRAAFAELHESGCFVIPNPWDIGTARFLAHCGFRALATTSAGFQFAQGQPDTVWGLPVATALEHITSIVAATELPISADFQSGYAHEPEGVAANVSLCVDTGVAGLSIEDATGEPGELYELPLAVERIRAARAAIDAKGVQVLLTARAESYLVGCPEPFDDVLRRLTAYAEAGADVLFAPGPRTPEEIRTIVEAVSPKPVNAIVMGDMGLTVADLAGLGVRRISVGSALARTAWGSFIRAARAIAEEGSFNGLAGAAPFSELNRIFEEAGGPATQSGAAADATKPRS</sequence>
<dbReference type="OrthoDB" id="9785398at2"/>
<protein>
    <submittedName>
        <fullName evidence="2">2-methylisocitrate lyase</fullName>
    </submittedName>
</protein>
<dbReference type="PANTHER" id="PTHR42905">
    <property type="entry name" value="PHOSPHOENOLPYRUVATE CARBOXYLASE"/>
    <property type="match status" value="1"/>
</dbReference>
<dbReference type="Proteomes" id="UP000019522">
    <property type="component" value="Chromosome"/>
</dbReference>
<organism evidence="2 3">
    <name type="scientific">Stutzerimonas stutzeri</name>
    <name type="common">Pseudomonas stutzeri</name>
    <dbReference type="NCBI Taxonomy" id="316"/>
    <lineage>
        <taxon>Bacteria</taxon>
        <taxon>Pseudomonadati</taxon>
        <taxon>Pseudomonadota</taxon>
        <taxon>Gammaproteobacteria</taxon>
        <taxon>Pseudomonadales</taxon>
        <taxon>Pseudomonadaceae</taxon>
        <taxon>Stutzerimonas</taxon>
    </lineage>
</organism>
<dbReference type="InterPro" id="IPR015813">
    <property type="entry name" value="Pyrv/PenolPyrv_kinase-like_dom"/>
</dbReference>
<gene>
    <name evidence="2" type="ORF">CH92_17620</name>
</gene>
<accession>W8R2H6</accession>
<dbReference type="Gene3D" id="6.10.250.2750">
    <property type="match status" value="1"/>
</dbReference>
<dbReference type="InterPro" id="IPR039556">
    <property type="entry name" value="ICL/PEPM"/>
</dbReference>
<evidence type="ECO:0000256" key="1">
    <source>
        <dbReference type="ARBA" id="ARBA00022723"/>
    </source>
</evidence>
<dbReference type="PANTHER" id="PTHR42905:SF16">
    <property type="entry name" value="CARBOXYPHOSPHONOENOLPYRUVATE PHOSPHONOMUTASE-LIKE PROTEIN (AFU_ORTHOLOGUE AFUA_5G07230)"/>
    <property type="match status" value="1"/>
</dbReference>
<evidence type="ECO:0000313" key="2">
    <source>
        <dbReference type="EMBL" id="AHL76809.1"/>
    </source>
</evidence>
<proteinExistence type="predicted"/>